<dbReference type="Proteomes" id="UP000323317">
    <property type="component" value="Unassembled WGS sequence"/>
</dbReference>
<dbReference type="EMBL" id="VTEH01000002">
    <property type="protein sequence ID" value="TYR77049.1"/>
    <property type="molecule type" value="Genomic_DNA"/>
</dbReference>
<comment type="caution">
    <text evidence="1">The sequence shown here is derived from an EMBL/GenBank/DDBJ whole genome shotgun (WGS) entry which is preliminary data.</text>
</comment>
<sequence>MLDVLMIGLFILLPALMLGLANWSSTVVDQGSEKSS</sequence>
<protein>
    <submittedName>
        <fullName evidence="1">Signal peptide protein</fullName>
    </submittedName>
</protein>
<organism evidence="1 2">
    <name type="scientific">Rossellomorea vietnamensis</name>
    <dbReference type="NCBI Taxonomy" id="218284"/>
    <lineage>
        <taxon>Bacteria</taxon>
        <taxon>Bacillati</taxon>
        <taxon>Bacillota</taxon>
        <taxon>Bacilli</taxon>
        <taxon>Bacillales</taxon>
        <taxon>Bacillaceae</taxon>
        <taxon>Rossellomorea</taxon>
    </lineage>
</organism>
<proteinExistence type="predicted"/>
<dbReference type="RefSeq" id="WP_148945739.1">
    <property type="nucleotide sequence ID" value="NZ_VTEH01000002.1"/>
</dbReference>
<accession>A0A5D4KJI7</accession>
<name>A0A5D4KJI7_9BACI</name>
<reference evidence="1 2" key="1">
    <citation type="submission" date="2019-08" db="EMBL/GenBank/DDBJ databases">
        <title>Bacillus genomes from the desert of Cuatro Cienegas, Coahuila.</title>
        <authorList>
            <person name="Olmedo-Alvarez G."/>
        </authorList>
    </citation>
    <scope>NUCLEOTIDE SEQUENCE [LARGE SCALE GENOMIC DNA]</scope>
    <source>
        <strain evidence="1 2">CH40_1T</strain>
    </source>
</reference>
<dbReference type="AlphaFoldDB" id="A0A5D4KJI7"/>
<evidence type="ECO:0000313" key="1">
    <source>
        <dbReference type="EMBL" id="TYR77049.1"/>
    </source>
</evidence>
<evidence type="ECO:0000313" key="2">
    <source>
        <dbReference type="Proteomes" id="UP000323317"/>
    </source>
</evidence>
<gene>
    <name evidence="1" type="ORF">FZC79_04960</name>
</gene>